<dbReference type="InterPro" id="IPR007657">
    <property type="entry name" value="Glycosyltransferase_61"/>
</dbReference>
<gene>
    <name evidence="7" type="ORF">ACA1_377010</name>
</gene>
<dbReference type="Proteomes" id="UP000011083">
    <property type="component" value="Unassembled WGS sequence"/>
</dbReference>
<name>L8HIK3_ACACF</name>
<evidence type="ECO:0000256" key="1">
    <source>
        <dbReference type="ARBA" id="ARBA00022676"/>
    </source>
</evidence>
<evidence type="ECO:0000313" key="8">
    <source>
        <dbReference type="Proteomes" id="UP000011083"/>
    </source>
</evidence>
<keyword evidence="8" id="KW-1185">Reference proteome</keyword>
<feature type="signal peptide" evidence="5">
    <location>
        <begin position="1"/>
        <end position="20"/>
    </location>
</feature>
<evidence type="ECO:0000256" key="4">
    <source>
        <dbReference type="SAM" id="MobiDB-lite"/>
    </source>
</evidence>
<evidence type="ECO:0000256" key="3">
    <source>
        <dbReference type="ARBA" id="ARBA00023180"/>
    </source>
</evidence>
<feature type="region of interest" description="Disordered" evidence="4">
    <location>
        <begin position="27"/>
        <end position="54"/>
    </location>
</feature>
<dbReference type="RefSeq" id="XP_004353744.1">
    <property type="nucleotide sequence ID" value="XM_004353692.1"/>
</dbReference>
<protein>
    <recommendedName>
        <fullName evidence="6">Glycosyltransferase 61 catalytic domain-containing protein</fullName>
    </recommendedName>
</protein>
<feature type="chain" id="PRO_5003991128" description="Glycosyltransferase 61 catalytic domain-containing protein" evidence="5">
    <location>
        <begin position="21"/>
        <end position="469"/>
    </location>
</feature>
<feature type="compositionally biased region" description="Low complexity" evidence="4">
    <location>
        <begin position="38"/>
        <end position="49"/>
    </location>
</feature>
<evidence type="ECO:0000259" key="6">
    <source>
        <dbReference type="Pfam" id="PF04577"/>
    </source>
</evidence>
<proteinExistence type="predicted"/>
<evidence type="ECO:0000256" key="5">
    <source>
        <dbReference type="SAM" id="SignalP"/>
    </source>
</evidence>
<evidence type="ECO:0000256" key="2">
    <source>
        <dbReference type="ARBA" id="ARBA00022679"/>
    </source>
</evidence>
<dbReference type="KEGG" id="acan:ACA1_377010"/>
<dbReference type="OrthoDB" id="529273at2759"/>
<dbReference type="InterPro" id="IPR049625">
    <property type="entry name" value="Glyco_transf_61_cat"/>
</dbReference>
<keyword evidence="2" id="KW-0808">Transferase</keyword>
<keyword evidence="5" id="KW-0732">Signal</keyword>
<dbReference type="EMBL" id="KB007836">
    <property type="protein sequence ID" value="ELR24216.1"/>
    <property type="molecule type" value="Genomic_DNA"/>
</dbReference>
<reference evidence="7 8" key="1">
    <citation type="journal article" date="2013" name="Genome Biol.">
        <title>Genome of Acanthamoeba castellanii highlights extensive lateral gene transfer and early evolution of tyrosine kinase signaling.</title>
        <authorList>
            <person name="Clarke M."/>
            <person name="Lohan A.J."/>
            <person name="Liu B."/>
            <person name="Lagkouvardos I."/>
            <person name="Roy S."/>
            <person name="Zafar N."/>
            <person name="Bertelli C."/>
            <person name="Schilde C."/>
            <person name="Kianianmomeni A."/>
            <person name="Burglin T.R."/>
            <person name="Frech C."/>
            <person name="Turcotte B."/>
            <person name="Kopec K.O."/>
            <person name="Synnott J.M."/>
            <person name="Choo C."/>
            <person name="Paponov I."/>
            <person name="Finkler A."/>
            <person name="Soon Heng Tan C."/>
            <person name="Hutchins A.P."/>
            <person name="Weinmeier T."/>
            <person name="Rattei T."/>
            <person name="Chu J.S."/>
            <person name="Gimenez G."/>
            <person name="Irimia M."/>
            <person name="Rigden D.J."/>
            <person name="Fitzpatrick D.A."/>
            <person name="Lorenzo-Morales J."/>
            <person name="Bateman A."/>
            <person name="Chiu C.H."/>
            <person name="Tang P."/>
            <person name="Hegemann P."/>
            <person name="Fromm H."/>
            <person name="Raoult D."/>
            <person name="Greub G."/>
            <person name="Miranda-Saavedra D."/>
            <person name="Chen N."/>
            <person name="Nash P."/>
            <person name="Ginger M.L."/>
            <person name="Horn M."/>
            <person name="Schaap P."/>
            <person name="Caler L."/>
            <person name="Loftus B."/>
        </authorList>
    </citation>
    <scope>NUCLEOTIDE SEQUENCE [LARGE SCALE GENOMIC DNA]</scope>
    <source>
        <strain evidence="7 8">Neff</strain>
    </source>
</reference>
<dbReference type="PANTHER" id="PTHR20961">
    <property type="entry name" value="GLYCOSYLTRANSFERASE"/>
    <property type="match status" value="1"/>
</dbReference>
<accession>L8HIK3</accession>
<dbReference type="GO" id="GO:0016757">
    <property type="term" value="F:glycosyltransferase activity"/>
    <property type="evidence" value="ECO:0007669"/>
    <property type="project" value="UniProtKB-KW"/>
</dbReference>
<sequence length="469" mass="52018">MNVTVFFLLLVVVVVPPWLALNCSMFQSPPERPPAPPSTSLSSTLGTITKTRTSKSNSTMLNRYKATGGYVWVRDLDMVVTTTGYVWHRDMPNKEVKAGGGTVDMPVRMDRSGVAKGLILSRTKAELQCTATVNETMVYIYIFHSESMGNLHEGLYAMYMALKETGRLNTPFRISFLERWGASNQDYIRMVFPNSVQPSMLLGDIVEHHPIDFKSSQPPEVIDGLCIREIIIMKDQFPIFPPPSKRTLVAYRKYLLGVFGVPQPLEHATRQAATFAVPAEAMRGDDAPPSPDSPPTRPRVVLIRRTKDKTILNSDTLLQNLRSALRNDADVFQVSMELLTPREVVSLMQGTTVLIGTHGSGLAHLWFLPRTSSMIVIHAPGADTLLSPKGFSDGAPWLIDYQTIASKLKMNTFVHKVEKQAESIEDCGAGRWGLYCAYVKNVEVEADALATLTKEAINAALARKDETFD</sequence>
<dbReference type="VEuPathDB" id="AmoebaDB:ACA1_377010"/>
<feature type="domain" description="Glycosyltransferase 61 catalytic" evidence="6">
    <location>
        <begin position="266"/>
        <end position="375"/>
    </location>
</feature>
<keyword evidence="3" id="KW-0325">Glycoprotein</keyword>
<organism evidence="7 8">
    <name type="scientific">Acanthamoeba castellanii (strain ATCC 30010 / Neff)</name>
    <dbReference type="NCBI Taxonomy" id="1257118"/>
    <lineage>
        <taxon>Eukaryota</taxon>
        <taxon>Amoebozoa</taxon>
        <taxon>Discosea</taxon>
        <taxon>Longamoebia</taxon>
        <taxon>Centramoebida</taxon>
        <taxon>Acanthamoebidae</taxon>
        <taxon>Acanthamoeba</taxon>
    </lineage>
</organism>
<dbReference type="AlphaFoldDB" id="L8HIK3"/>
<keyword evidence="1" id="KW-0328">Glycosyltransferase</keyword>
<dbReference type="Pfam" id="PF04577">
    <property type="entry name" value="Glyco_transf_61"/>
    <property type="match status" value="1"/>
</dbReference>
<evidence type="ECO:0000313" key="7">
    <source>
        <dbReference type="EMBL" id="ELR24216.1"/>
    </source>
</evidence>
<dbReference type="GeneID" id="14925227"/>